<dbReference type="EMBL" id="PCVI01000065">
    <property type="protein sequence ID" value="PIQ69738.1"/>
    <property type="molecule type" value="Genomic_DNA"/>
</dbReference>
<dbReference type="SUPFAM" id="SSF50447">
    <property type="entry name" value="Translation proteins"/>
    <property type="match status" value="1"/>
</dbReference>
<dbReference type="AlphaFoldDB" id="A0A2H0KEQ0"/>
<feature type="domain" description="Peptidase family U32 C-terminal" evidence="1">
    <location>
        <begin position="6"/>
        <end position="77"/>
    </location>
</feature>
<dbReference type="Pfam" id="PF16325">
    <property type="entry name" value="Peptidase_U32_C"/>
    <property type="match status" value="1"/>
</dbReference>
<dbReference type="InterPro" id="IPR009000">
    <property type="entry name" value="Transl_B-barrel_sf"/>
</dbReference>
<evidence type="ECO:0000313" key="3">
    <source>
        <dbReference type="Proteomes" id="UP000231371"/>
    </source>
</evidence>
<proteinExistence type="predicted"/>
<dbReference type="InterPro" id="IPR032525">
    <property type="entry name" value="Peptidase_U32_C"/>
</dbReference>
<evidence type="ECO:0000259" key="1">
    <source>
        <dbReference type="Pfam" id="PF16325"/>
    </source>
</evidence>
<sequence length="83" mass="8966">MADAKVGTITHYFDKIGVAVVDLTAGLRVGDAIKISGRGQEFAMTVDSMQEEHQQIQEAKKGQAVGMKVTQPVKEGDEVYKVS</sequence>
<gene>
    <name evidence="2" type="ORF">COV89_04245</name>
</gene>
<evidence type="ECO:0000313" key="2">
    <source>
        <dbReference type="EMBL" id="PIQ69738.1"/>
    </source>
</evidence>
<dbReference type="Gene3D" id="2.40.30.10">
    <property type="entry name" value="Translation factors"/>
    <property type="match status" value="1"/>
</dbReference>
<name>A0A2H0KEQ0_9BACT</name>
<organism evidence="2 3">
    <name type="scientific">Candidatus Shapirobacteria bacterium CG11_big_fil_rev_8_21_14_0_20_40_12</name>
    <dbReference type="NCBI Taxonomy" id="1974889"/>
    <lineage>
        <taxon>Bacteria</taxon>
        <taxon>Candidatus Shapironibacteriota</taxon>
    </lineage>
</organism>
<protein>
    <recommendedName>
        <fullName evidence="1">Peptidase family U32 C-terminal domain-containing protein</fullName>
    </recommendedName>
</protein>
<comment type="caution">
    <text evidence="2">The sequence shown here is derived from an EMBL/GenBank/DDBJ whole genome shotgun (WGS) entry which is preliminary data.</text>
</comment>
<reference evidence="2 3" key="1">
    <citation type="submission" date="2017-09" db="EMBL/GenBank/DDBJ databases">
        <title>Depth-based differentiation of microbial function through sediment-hosted aquifers and enrichment of novel symbionts in the deep terrestrial subsurface.</title>
        <authorList>
            <person name="Probst A.J."/>
            <person name="Ladd B."/>
            <person name="Jarett J.K."/>
            <person name="Geller-Mcgrath D.E."/>
            <person name="Sieber C.M."/>
            <person name="Emerson J.B."/>
            <person name="Anantharaman K."/>
            <person name="Thomas B.C."/>
            <person name="Malmstrom R."/>
            <person name="Stieglmeier M."/>
            <person name="Klingl A."/>
            <person name="Woyke T."/>
            <person name="Ryan C.M."/>
            <person name="Banfield J.F."/>
        </authorList>
    </citation>
    <scope>NUCLEOTIDE SEQUENCE [LARGE SCALE GENOMIC DNA]</scope>
    <source>
        <strain evidence="2">CG11_big_fil_rev_8_21_14_0_20_40_12</strain>
    </source>
</reference>
<dbReference type="Proteomes" id="UP000231371">
    <property type="component" value="Unassembled WGS sequence"/>
</dbReference>
<accession>A0A2H0KEQ0</accession>